<dbReference type="CDD" id="cd02440">
    <property type="entry name" value="AdoMet_MTases"/>
    <property type="match status" value="1"/>
</dbReference>
<dbReference type="AlphaFoldDB" id="A0A917Q4F0"/>
<dbReference type="GO" id="GO:0008757">
    <property type="term" value="F:S-adenosylmethionine-dependent methyltransferase activity"/>
    <property type="evidence" value="ECO:0007669"/>
    <property type="project" value="TreeGrafter"/>
</dbReference>
<evidence type="ECO:0000256" key="2">
    <source>
        <dbReference type="ARBA" id="ARBA00022679"/>
    </source>
</evidence>
<evidence type="ECO:0000313" key="4">
    <source>
        <dbReference type="EMBL" id="GGK23922.1"/>
    </source>
</evidence>
<accession>A0A917Q4F0</accession>
<comment type="caution">
    <text evidence="4">The sequence shown here is derived from an EMBL/GenBank/DDBJ whole genome shotgun (WGS) entry which is preliminary data.</text>
</comment>
<reference evidence="4 5" key="1">
    <citation type="journal article" date="2014" name="Int. J. Syst. Evol. Microbiol.">
        <title>Complete genome sequence of Corynebacterium casei LMG S-19264T (=DSM 44701T), isolated from a smear-ripened cheese.</title>
        <authorList>
            <consortium name="US DOE Joint Genome Institute (JGI-PGF)"/>
            <person name="Walter F."/>
            <person name="Albersmeier A."/>
            <person name="Kalinowski J."/>
            <person name="Ruckert C."/>
        </authorList>
    </citation>
    <scope>NUCLEOTIDE SEQUENCE [LARGE SCALE GENOMIC DNA]</scope>
    <source>
        <strain evidence="4 5">CGMCC 1.9161</strain>
    </source>
</reference>
<protein>
    <submittedName>
        <fullName evidence="4">O-methyltransferase</fullName>
    </submittedName>
</protein>
<gene>
    <name evidence="4" type="ORF">GCM10011322_08180</name>
</gene>
<organism evidence="4 5">
    <name type="scientific">Salinarimonas ramus</name>
    <dbReference type="NCBI Taxonomy" id="690164"/>
    <lineage>
        <taxon>Bacteria</taxon>
        <taxon>Pseudomonadati</taxon>
        <taxon>Pseudomonadota</taxon>
        <taxon>Alphaproteobacteria</taxon>
        <taxon>Hyphomicrobiales</taxon>
        <taxon>Salinarimonadaceae</taxon>
        <taxon>Salinarimonas</taxon>
    </lineage>
</organism>
<dbReference type="SUPFAM" id="SSF53335">
    <property type="entry name" value="S-adenosyl-L-methionine-dependent methyltransferases"/>
    <property type="match status" value="1"/>
</dbReference>
<dbReference type="EMBL" id="BMMF01000002">
    <property type="protein sequence ID" value="GGK23922.1"/>
    <property type="molecule type" value="Genomic_DNA"/>
</dbReference>
<proteinExistence type="predicted"/>
<evidence type="ECO:0000256" key="3">
    <source>
        <dbReference type="ARBA" id="ARBA00022691"/>
    </source>
</evidence>
<dbReference type="PROSITE" id="PS51682">
    <property type="entry name" value="SAM_OMT_I"/>
    <property type="match status" value="1"/>
</dbReference>
<dbReference type="InterPro" id="IPR029063">
    <property type="entry name" value="SAM-dependent_MTases_sf"/>
</dbReference>
<dbReference type="Gene3D" id="3.40.50.150">
    <property type="entry name" value="Vaccinia Virus protein VP39"/>
    <property type="match status" value="1"/>
</dbReference>
<dbReference type="PANTHER" id="PTHR10509:SF14">
    <property type="entry name" value="CAFFEOYL-COA O-METHYLTRANSFERASE 3-RELATED"/>
    <property type="match status" value="1"/>
</dbReference>
<keyword evidence="2" id="KW-0808">Transferase</keyword>
<sequence length="223" mass="23207">MSEDQAHAVDDYLAEALGFSDPALEAALAANAEAGLPAIDVSPAQGKLLHLLARVAGARRILEIGTLGGYSTIWLARALPEGGRIVSLELEPEHAAVARENVARAGLSDRVEIRVGRALDSLAALEAEGAGPFDLVFVDADKPSNPDYLAAALRLSRPGTVLVFDNVVRRGRVVETDGADSSIVGSRAVLEALGREPRITATAIQTLGVKGWDGFALAIVGEG</sequence>
<evidence type="ECO:0000313" key="5">
    <source>
        <dbReference type="Proteomes" id="UP000600449"/>
    </source>
</evidence>
<keyword evidence="5" id="KW-1185">Reference proteome</keyword>
<dbReference type="InterPro" id="IPR050362">
    <property type="entry name" value="Cation-dep_OMT"/>
</dbReference>
<keyword evidence="1" id="KW-0489">Methyltransferase</keyword>
<keyword evidence="3" id="KW-0949">S-adenosyl-L-methionine</keyword>
<dbReference type="Proteomes" id="UP000600449">
    <property type="component" value="Unassembled WGS sequence"/>
</dbReference>
<dbReference type="RefSeq" id="WP_188909850.1">
    <property type="nucleotide sequence ID" value="NZ_BMMF01000002.1"/>
</dbReference>
<dbReference type="GO" id="GO:0008171">
    <property type="term" value="F:O-methyltransferase activity"/>
    <property type="evidence" value="ECO:0007669"/>
    <property type="project" value="InterPro"/>
</dbReference>
<evidence type="ECO:0000256" key="1">
    <source>
        <dbReference type="ARBA" id="ARBA00022603"/>
    </source>
</evidence>
<dbReference type="InterPro" id="IPR002935">
    <property type="entry name" value="SAM_O-MeTrfase"/>
</dbReference>
<dbReference type="GO" id="GO:0032259">
    <property type="term" value="P:methylation"/>
    <property type="evidence" value="ECO:0007669"/>
    <property type="project" value="UniProtKB-KW"/>
</dbReference>
<name>A0A917Q4F0_9HYPH</name>
<dbReference type="Pfam" id="PF01596">
    <property type="entry name" value="Methyltransf_3"/>
    <property type="match status" value="1"/>
</dbReference>
<dbReference type="PANTHER" id="PTHR10509">
    <property type="entry name" value="O-METHYLTRANSFERASE-RELATED"/>
    <property type="match status" value="1"/>
</dbReference>